<dbReference type="Pfam" id="PF00903">
    <property type="entry name" value="Glyoxalase"/>
    <property type="match status" value="1"/>
</dbReference>
<dbReference type="Gene3D" id="3.30.720.120">
    <property type="match status" value="1"/>
</dbReference>
<dbReference type="Gene3D" id="3.30.720.110">
    <property type="match status" value="1"/>
</dbReference>
<evidence type="ECO:0000313" key="2">
    <source>
        <dbReference type="EMBL" id="MDV2476309.1"/>
    </source>
</evidence>
<dbReference type="Proteomes" id="UP001275440">
    <property type="component" value="Unassembled WGS sequence"/>
</dbReference>
<dbReference type="PANTHER" id="PTHR34109">
    <property type="entry name" value="BNAUNNG04460D PROTEIN-RELATED"/>
    <property type="match status" value="1"/>
</dbReference>
<organism evidence="2 3">
    <name type="scientific">Rhodococcus zopfii</name>
    <dbReference type="NCBI Taxonomy" id="43772"/>
    <lineage>
        <taxon>Bacteria</taxon>
        <taxon>Bacillati</taxon>
        <taxon>Actinomycetota</taxon>
        <taxon>Actinomycetes</taxon>
        <taxon>Mycobacteriales</taxon>
        <taxon>Nocardiaceae</taxon>
        <taxon>Rhodococcus</taxon>
    </lineage>
</organism>
<gene>
    <name evidence="2" type="ORF">F8M49_14945</name>
</gene>
<dbReference type="SUPFAM" id="SSF54593">
    <property type="entry name" value="Glyoxalase/Bleomycin resistance protein/Dihydroxybiphenyl dioxygenase"/>
    <property type="match status" value="1"/>
</dbReference>
<feature type="domain" description="VOC" evidence="1">
    <location>
        <begin position="8"/>
        <end position="131"/>
    </location>
</feature>
<dbReference type="InterPro" id="IPR029068">
    <property type="entry name" value="Glyas_Bleomycin-R_OHBP_Dase"/>
</dbReference>
<dbReference type="InterPro" id="IPR037523">
    <property type="entry name" value="VOC_core"/>
</dbReference>
<reference evidence="2 3" key="1">
    <citation type="submission" date="2019-10" db="EMBL/GenBank/DDBJ databases">
        <title>Draft Genome Assembly of Rhodococcus zopfii DSM44189.</title>
        <authorList>
            <person name="Sutton J.M."/>
            <person name="Akob D.M."/>
            <person name="Bushman T.J."/>
        </authorList>
    </citation>
    <scope>NUCLEOTIDE SEQUENCE [LARGE SCALE GENOMIC DNA]</scope>
    <source>
        <strain evidence="2 3">DSM 44189</strain>
    </source>
</reference>
<protein>
    <submittedName>
        <fullName evidence="2">Glyoxalase</fullName>
    </submittedName>
</protein>
<dbReference type="PANTHER" id="PTHR34109:SF1">
    <property type="entry name" value="VOC DOMAIN-CONTAINING PROTEIN"/>
    <property type="match status" value="1"/>
</dbReference>
<evidence type="ECO:0000313" key="3">
    <source>
        <dbReference type="Proteomes" id="UP001275440"/>
    </source>
</evidence>
<dbReference type="PROSITE" id="PS51819">
    <property type="entry name" value="VOC"/>
    <property type="match status" value="1"/>
</dbReference>
<comment type="caution">
    <text evidence="2">The sequence shown here is derived from an EMBL/GenBank/DDBJ whole genome shotgun (WGS) entry which is preliminary data.</text>
</comment>
<evidence type="ECO:0000259" key="1">
    <source>
        <dbReference type="PROSITE" id="PS51819"/>
    </source>
</evidence>
<proteinExistence type="predicted"/>
<keyword evidence="3" id="KW-1185">Reference proteome</keyword>
<dbReference type="EMBL" id="WBMO01000001">
    <property type="protein sequence ID" value="MDV2476309.1"/>
    <property type="molecule type" value="Genomic_DNA"/>
</dbReference>
<name>A0ABU3WQN0_9NOCA</name>
<dbReference type="InterPro" id="IPR004360">
    <property type="entry name" value="Glyas_Fos-R_dOase_dom"/>
</dbReference>
<sequence>MTTTATTTALFPCFTYDDARGAIRFLVEAFGFVETAVYGEGDRVDHAELAWPYGGAVMLGSGGLDDSPVEMPAGTGSAYLVVPDAATVDALYDRAVAHGATVTCGIRDEDYGSHGFTCRDPQGVHWSFGTYRGQAASGV</sequence>
<accession>A0ABU3WQN0</accession>